<dbReference type="Pfam" id="PF07302">
    <property type="entry name" value="AroM"/>
    <property type="match status" value="1"/>
</dbReference>
<dbReference type="InterPro" id="IPR010843">
    <property type="entry name" value="Uncharacterised_AroM"/>
</dbReference>
<protein>
    <submittedName>
        <fullName evidence="1">AroM family protein</fullName>
    </submittedName>
</protein>
<comment type="caution">
    <text evidence="1">The sequence shown here is derived from an EMBL/GenBank/DDBJ whole genome shotgun (WGS) entry which is preliminary data.</text>
</comment>
<sequence length="227" mass="24942">MTKLQLAVITIGQAPREDVLPSIYNHFPQEAILHIGVLDGLSAAAIEELAPTSVHHEVLTSRLKNGMGVKLAKNKIAPLLQNKIDFAEAQGCQLIYLLCTGSFTNLKTKKSLLIEPDGIITAFLQKINGGNYSLGVLLPLPEQQNDIAQKYQKIPRVVYFSLSPYEKITEEKVAAARNYFEQAGCSLVILDCMGYSQEIKKKIFGDSQVLALLANELIISVLKSMTV</sequence>
<reference evidence="1 2" key="1">
    <citation type="submission" date="2021-06" db="EMBL/GenBank/DDBJ databases">
        <title>Enterococcus alishanensis sp. nov., a novel lactic acid bacterium isolated from fresh coffee beans.</title>
        <authorList>
            <person name="Chen Y.-S."/>
        </authorList>
    </citation>
    <scope>NUCLEOTIDE SEQUENCE [LARGE SCALE GENOMIC DNA]</scope>
    <source>
        <strain evidence="1 2">ALS3</strain>
    </source>
</reference>
<evidence type="ECO:0000313" key="1">
    <source>
        <dbReference type="EMBL" id="MBV7391852.1"/>
    </source>
</evidence>
<dbReference type="EMBL" id="JAHUZB010000006">
    <property type="protein sequence ID" value="MBV7391852.1"/>
    <property type="molecule type" value="Genomic_DNA"/>
</dbReference>
<gene>
    <name evidence="1" type="ORF">KUA55_14280</name>
</gene>
<proteinExistence type="predicted"/>
<keyword evidence="2" id="KW-1185">Reference proteome</keyword>
<accession>A0ABS6TG74</accession>
<name>A0ABS6TG74_9ENTE</name>
<organism evidence="1 2">
    <name type="scientific">Enterococcus alishanensis</name>
    <dbReference type="NCBI Taxonomy" id="1303817"/>
    <lineage>
        <taxon>Bacteria</taxon>
        <taxon>Bacillati</taxon>
        <taxon>Bacillota</taxon>
        <taxon>Bacilli</taxon>
        <taxon>Lactobacillales</taxon>
        <taxon>Enterococcaceae</taxon>
        <taxon>Enterococcus</taxon>
    </lineage>
</organism>
<dbReference type="RefSeq" id="WP_218327062.1">
    <property type="nucleotide sequence ID" value="NZ_JAHUZB010000006.1"/>
</dbReference>
<evidence type="ECO:0000313" key="2">
    <source>
        <dbReference type="Proteomes" id="UP000774130"/>
    </source>
</evidence>
<dbReference type="Proteomes" id="UP000774130">
    <property type="component" value="Unassembled WGS sequence"/>
</dbReference>